<keyword evidence="4" id="KW-1185">Reference proteome</keyword>
<dbReference type="AlphaFoldDB" id="A0A0F4GI23"/>
<feature type="compositionally biased region" description="Low complexity" evidence="1">
    <location>
        <begin position="57"/>
        <end position="98"/>
    </location>
</feature>
<evidence type="ECO:0000313" key="3">
    <source>
        <dbReference type="EMBL" id="KJX96918.1"/>
    </source>
</evidence>
<feature type="chain" id="PRO_5002468708" evidence="2">
    <location>
        <begin position="20"/>
        <end position="175"/>
    </location>
</feature>
<feature type="signal peptide" evidence="2">
    <location>
        <begin position="1"/>
        <end position="19"/>
    </location>
</feature>
<proteinExistence type="predicted"/>
<name>A0A0F4GI23_9PEZI</name>
<evidence type="ECO:0000256" key="2">
    <source>
        <dbReference type="SAM" id="SignalP"/>
    </source>
</evidence>
<keyword evidence="2" id="KW-0732">Signal</keyword>
<gene>
    <name evidence="3" type="ORF">TI39_contig594g00045</name>
</gene>
<organism evidence="3 4">
    <name type="scientific">Zymoseptoria brevis</name>
    <dbReference type="NCBI Taxonomy" id="1047168"/>
    <lineage>
        <taxon>Eukaryota</taxon>
        <taxon>Fungi</taxon>
        <taxon>Dikarya</taxon>
        <taxon>Ascomycota</taxon>
        <taxon>Pezizomycotina</taxon>
        <taxon>Dothideomycetes</taxon>
        <taxon>Dothideomycetidae</taxon>
        <taxon>Mycosphaerellales</taxon>
        <taxon>Mycosphaerellaceae</taxon>
        <taxon>Zymoseptoria</taxon>
    </lineage>
</organism>
<dbReference type="EMBL" id="LAFY01000586">
    <property type="protein sequence ID" value="KJX96918.1"/>
    <property type="molecule type" value="Genomic_DNA"/>
</dbReference>
<feature type="region of interest" description="Disordered" evidence="1">
    <location>
        <begin position="57"/>
        <end position="103"/>
    </location>
</feature>
<protein>
    <submittedName>
        <fullName evidence="3">Uncharacterized protein</fullName>
    </submittedName>
</protein>
<sequence length="175" mass="17004">MRASTIFALVGSAIMVSGAAIPAEHKREAVAYSVPSEQMDQLTKILGSIVGNGNGNKDNGIGNGNKDNGNGNGSGNKDNGNGNAIGNPGSGNKDNGNGNSIGNGFGKGAGAGAGSGNGNGNQAGNGNTFGNGNDLGSLDFGGILNGSGKHHPIPLSSLTSSLTSPLFLLGNKVGK</sequence>
<evidence type="ECO:0000313" key="4">
    <source>
        <dbReference type="Proteomes" id="UP000033647"/>
    </source>
</evidence>
<dbReference type="OrthoDB" id="10561401at2759"/>
<reference evidence="3 4" key="1">
    <citation type="submission" date="2015-03" db="EMBL/GenBank/DDBJ databases">
        <title>RNA-seq based gene annotation and comparative genomics of four Zymoseptoria species reveal species-specific pathogenicity related genes and transposable element activity.</title>
        <authorList>
            <person name="Grandaubert J."/>
            <person name="Bhattacharyya A."/>
            <person name="Stukenbrock E.H."/>
        </authorList>
    </citation>
    <scope>NUCLEOTIDE SEQUENCE [LARGE SCALE GENOMIC DNA]</scope>
    <source>
        <strain evidence="3 4">Zb18110</strain>
    </source>
</reference>
<evidence type="ECO:0000256" key="1">
    <source>
        <dbReference type="SAM" id="MobiDB-lite"/>
    </source>
</evidence>
<accession>A0A0F4GI23</accession>
<dbReference type="Proteomes" id="UP000033647">
    <property type="component" value="Unassembled WGS sequence"/>
</dbReference>
<comment type="caution">
    <text evidence="3">The sequence shown here is derived from an EMBL/GenBank/DDBJ whole genome shotgun (WGS) entry which is preliminary data.</text>
</comment>